<keyword evidence="3 5" id="KW-1133">Transmembrane helix</keyword>
<gene>
    <name evidence="7" type="ORF">RHSIM_Rhsim05G0088700</name>
</gene>
<evidence type="ECO:0000259" key="6">
    <source>
        <dbReference type="Pfam" id="PF00909"/>
    </source>
</evidence>
<dbReference type="PANTHER" id="PTHR11730:SF121">
    <property type="entry name" value="AMMONIUM TRANSPORTER 1 MEMBER 1"/>
    <property type="match status" value="1"/>
</dbReference>
<keyword evidence="8" id="KW-1185">Reference proteome</keyword>
<sequence length="230" mass="25742">MKMSTTFPYLSKYGNNQLYLFQSNKQINKSKAKLNVDRLRKKQVRIQRERITETDVEDGKGVGVDDIIKDAINASQGCLCWRMWANDNPQEADGPELEVEPAGAGLAIVELDPNVINLFPLLPFMIDGPLGFGRSECQICLGQFMHRENGCFVVELWVAIICGYMAALVLMGRNKIAEKAEFDDPLDAAQIHGQCGARGVIFMTLFAAEKYVNEVYMGEFSHPYGLFMSS</sequence>
<organism evidence="7 8">
    <name type="scientific">Rhododendron simsii</name>
    <name type="common">Sims's rhododendron</name>
    <dbReference type="NCBI Taxonomy" id="118357"/>
    <lineage>
        <taxon>Eukaryota</taxon>
        <taxon>Viridiplantae</taxon>
        <taxon>Streptophyta</taxon>
        <taxon>Embryophyta</taxon>
        <taxon>Tracheophyta</taxon>
        <taxon>Spermatophyta</taxon>
        <taxon>Magnoliopsida</taxon>
        <taxon>eudicotyledons</taxon>
        <taxon>Gunneridae</taxon>
        <taxon>Pentapetalae</taxon>
        <taxon>asterids</taxon>
        <taxon>Ericales</taxon>
        <taxon>Ericaceae</taxon>
        <taxon>Ericoideae</taxon>
        <taxon>Rhodoreae</taxon>
        <taxon>Rhododendron</taxon>
    </lineage>
</organism>
<evidence type="ECO:0000256" key="5">
    <source>
        <dbReference type="SAM" id="Phobius"/>
    </source>
</evidence>
<dbReference type="Pfam" id="PF00909">
    <property type="entry name" value="Ammonium_transp"/>
    <property type="match status" value="1"/>
</dbReference>
<dbReference type="Gene3D" id="1.10.3430.10">
    <property type="entry name" value="Ammonium transporter AmtB like domains"/>
    <property type="match status" value="1"/>
</dbReference>
<accession>A0A834LPA2</accession>
<evidence type="ECO:0000256" key="4">
    <source>
        <dbReference type="ARBA" id="ARBA00023136"/>
    </source>
</evidence>
<dbReference type="SUPFAM" id="SSF111352">
    <property type="entry name" value="Ammonium transporter"/>
    <property type="match status" value="1"/>
</dbReference>
<dbReference type="GO" id="GO:0005886">
    <property type="term" value="C:plasma membrane"/>
    <property type="evidence" value="ECO:0007669"/>
    <property type="project" value="TreeGrafter"/>
</dbReference>
<name>A0A834LPA2_RHOSS</name>
<feature type="domain" description="Ammonium transporter AmtB-like" evidence="6">
    <location>
        <begin position="150"/>
        <end position="221"/>
    </location>
</feature>
<dbReference type="InterPro" id="IPR024041">
    <property type="entry name" value="NH4_transpt_AmtB-like_dom"/>
</dbReference>
<protein>
    <recommendedName>
        <fullName evidence="6">Ammonium transporter AmtB-like domain-containing protein</fullName>
    </recommendedName>
</protein>
<reference evidence="7" key="1">
    <citation type="submission" date="2019-11" db="EMBL/GenBank/DDBJ databases">
        <authorList>
            <person name="Liu Y."/>
            <person name="Hou J."/>
            <person name="Li T.-Q."/>
            <person name="Guan C.-H."/>
            <person name="Wu X."/>
            <person name="Wu H.-Z."/>
            <person name="Ling F."/>
            <person name="Zhang R."/>
            <person name="Shi X.-G."/>
            <person name="Ren J.-P."/>
            <person name="Chen E.-F."/>
            <person name="Sun J.-M."/>
        </authorList>
    </citation>
    <scope>NUCLEOTIDE SEQUENCE</scope>
    <source>
        <strain evidence="7">Adult_tree_wgs_1</strain>
        <tissue evidence="7">Leaves</tissue>
    </source>
</reference>
<keyword evidence="2 5" id="KW-0812">Transmembrane</keyword>
<evidence type="ECO:0000256" key="1">
    <source>
        <dbReference type="ARBA" id="ARBA00004141"/>
    </source>
</evidence>
<keyword evidence="4 5" id="KW-0472">Membrane</keyword>
<dbReference type="Proteomes" id="UP000626092">
    <property type="component" value="Unassembled WGS sequence"/>
</dbReference>
<proteinExistence type="predicted"/>
<dbReference type="InterPro" id="IPR029020">
    <property type="entry name" value="Ammonium/urea_transptr"/>
</dbReference>
<evidence type="ECO:0000256" key="2">
    <source>
        <dbReference type="ARBA" id="ARBA00022692"/>
    </source>
</evidence>
<evidence type="ECO:0000313" key="7">
    <source>
        <dbReference type="EMBL" id="KAF7143666.1"/>
    </source>
</evidence>
<dbReference type="GO" id="GO:0008519">
    <property type="term" value="F:ammonium channel activity"/>
    <property type="evidence" value="ECO:0007669"/>
    <property type="project" value="InterPro"/>
</dbReference>
<evidence type="ECO:0000256" key="3">
    <source>
        <dbReference type="ARBA" id="ARBA00022989"/>
    </source>
</evidence>
<comment type="subcellular location">
    <subcellularLocation>
        <location evidence="1">Membrane</location>
        <topology evidence="1">Multi-pass membrane protein</topology>
    </subcellularLocation>
</comment>
<dbReference type="AlphaFoldDB" id="A0A834LPA2"/>
<dbReference type="OrthoDB" id="1731857at2759"/>
<dbReference type="EMBL" id="WJXA01000005">
    <property type="protein sequence ID" value="KAF7143666.1"/>
    <property type="molecule type" value="Genomic_DNA"/>
</dbReference>
<evidence type="ECO:0000313" key="8">
    <source>
        <dbReference type="Proteomes" id="UP000626092"/>
    </source>
</evidence>
<comment type="caution">
    <text evidence="7">The sequence shown here is derived from an EMBL/GenBank/DDBJ whole genome shotgun (WGS) entry which is preliminary data.</text>
</comment>
<dbReference type="PANTHER" id="PTHR11730">
    <property type="entry name" value="AMMONIUM TRANSPORTER"/>
    <property type="match status" value="1"/>
</dbReference>
<dbReference type="GO" id="GO:0097272">
    <property type="term" value="P:ammonium homeostasis"/>
    <property type="evidence" value="ECO:0007669"/>
    <property type="project" value="TreeGrafter"/>
</dbReference>
<feature type="transmembrane region" description="Helical" evidence="5">
    <location>
        <begin position="152"/>
        <end position="171"/>
    </location>
</feature>